<evidence type="ECO:0000256" key="3">
    <source>
        <dbReference type="PROSITE-ProRule" id="PRU01091"/>
    </source>
</evidence>
<dbReference type="Pfam" id="PF00486">
    <property type="entry name" value="Trans_reg_C"/>
    <property type="match status" value="1"/>
</dbReference>
<evidence type="ECO:0000256" key="1">
    <source>
        <dbReference type="ARBA" id="ARBA00023125"/>
    </source>
</evidence>
<evidence type="ECO:0000259" key="5">
    <source>
        <dbReference type="PROSITE" id="PS51755"/>
    </source>
</evidence>
<dbReference type="PROSITE" id="PS50110">
    <property type="entry name" value="RESPONSE_REGULATORY"/>
    <property type="match status" value="1"/>
</dbReference>
<organism evidence="6 7">
    <name type="scientific">Conexibacter stalactiti</name>
    <dbReference type="NCBI Taxonomy" id="1940611"/>
    <lineage>
        <taxon>Bacteria</taxon>
        <taxon>Bacillati</taxon>
        <taxon>Actinomycetota</taxon>
        <taxon>Thermoleophilia</taxon>
        <taxon>Solirubrobacterales</taxon>
        <taxon>Conexibacteraceae</taxon>
        <taxon>Conexibacter</taxon>
    </lineage>
</organism>
<dbReference type="CDD" id="cd00383">
    <property type="entry name" value="trans_reg_C"/>
    <property type="match status" value="1"/>
</dbReference>
<accession>A0ABU4HQT0</accession>
<dbReference type="Gene3D" id="1.10.10.10">
    <property type="entry name" value="Winged helix-like DNA-binding domain superfamily/Winged helix DNA-binding domain"/>
    <property type="match status" value="1"/>
</dbReference>
<evidence type="ECO:0000256" key="2">
    <source>
        <dbReference type="PROSITE-ProRule" id="PRU00169"/>
    </source>
</evidence>
<dbReference type="SUPFAM" id="SSF52172">
    <property type="entry name" value="CheY-like"/>
    <property type="match status" value="1"/>
</dbReference>
<name>A0ABU4HQT0_9ACTN</name>
<dbReference type="EMBL" id="JAWSTH010000027">
    <property type="protein sequence ID" value="MDW5595072.1"/>
    <property type="molecule type" value="Genomic_DNA"/>
</dbReference>
<evidence type="ECO:0000259" key="4">
    <source>
        <dbReference type="PROSITE" id="PS50110"/>
    </source>
</evidence>
<sequence>MSGRILVVDDELQILRALRVILRDAGYEPITVATAEEALDAAATRPPDAAIVDLVLPDGDGIEVTRQLRSWSEMPILVLSAVGEEEQKVRALEAGADDYVTKPFGARELVARLAAALRRAGRNADEPTIAVDGLELDLARRVVRRDGDEVHLTPIEYDLLRVLARNRGRLLTHRALLTEVWGPAYGDDIRTLRTHIANLRHKIEPAGRPRYIRTDPGVGYRFAG</sequence>
<dbReference type="RefSeq" id="WP_318597406.1">
    <property type="nucleotide sequence ID" value="NZ_JAWSTH010000027.1"/>
</dbReference>
<dbReference type="SMART" id="SM00448">
    <property type="entry name" value="REC"/>
    <property type="match status" value="1"/>
</dbReference>
<feature type="DNA-binding region" description="OmpR/PhoB-type" evidence="3">
    <location>
        <begin position="126"/>
        <end position="224"/>
    </location>
</feature>
<dbReference type="PROSITE" id="PS51755">
    <property type="entry name" value="OMPR_PHOB"/>
    <property type="match status" value="1"/>
</dbReference>
<comment type="caution">
    <text evidence="6">The sequence shown here is derived from an EMBL/GenBank/DDBJ whole genome shotgun (WGS) entry which is preliminary data.</text>
</comment>
<dbReference type="InterPro" id="IPR001867">
    <property type="entry name" value="OmpR/PhoB-type_DNA-bd"/>
</dbReference>
<dbReference type="InterPro" id="IPR001789">
    <property type="entry name" value="Sig_transdc_resp-reg_receiver"/>
</dbReference>
<keyword evidence="2" id="KW-0597">Phosphoprotein</keyword>
<protein>
    <submittedName>
        <fullName evidence="6">Response regulator transcription factor</fullName>
    </submittedName>
</protein>
<feature type="domain" description="Response regulatory" evidence="4">
    <location>
        <begin position="4"/>
        <end position="117"/>
    </location>
</feature>
<keyword evidence="7" id="KW-1185">Reference proteome</keyword>
<evidence type="ECO:0000313" key="6">
    <source>
        <dbReference type="EMBL" id="MDW5595072.1"/>
    </source>
</evidence>
<dbReference type="InterPro" id="IPR011006">
    <property type="entry name" value="CheY-like_superfamily"/>
</dbReference>
<dbReference type="PANTHER" id="PTHR48111:SF50">
    <property type="entry name" value="KDP OPERON TRANSCRIPTIONAL REGULATORY PROTEIN KDPE"/>
    <property type="match status" value="1"/>
</dbReference>
<feature type="domain" description="OmpR/PhoB-type" evidence="5">
    <location>
        <begin position="126"/>
        <end position="224"/>
    </location>
</feature>
<dbReference type="Gene3D" id="3.40.50.2300">
    <property type="match status" value="1"/>
</dbReference>
<gene>
    <name evidence="6" type="ORF">R7226_12025</name>
</gene>
<dbReference type="InterPro" id="IPR039420">
    <property type="entry name" value="WalR-like"/>
</dbReference>
<feature type="modified residue" description="4-aspartylphosphate" evidence="2">
    <location>
        <position position="53"/>
    </location>
</feature>
<dbReference type="Gene3D" id="6.10.250.690">
    <property type="match status" value="1"/>
</dbReference>
<keyword evidence="1 3" id="KW-0238">DNA-binding</keyword>
<reference evidence="7" key="1">
    <citation type="submission" date="2023-07" db="EMBL/GenBank/DDBJ databases">
        <title>Conexibacter stalactiti sp. nov., isolated from stalactites in a lava cave and emended description of the genus Conexibacter.</title>
        <authorList>
            <person name="Lee S.D."/>
        </authorList>
    </citation>
    <scope>NUCLEOTIDE SEQUENCE [LARGE SCALE GENOMIC DNA]</scope>
    <source>
        <strain evidence="7">KCTC 39840</strain>
    </source>
</reference>
<proteinExistence type="predicted"/>
<dbReference type="Proteomes" id="UP001284601">
    <property type="component" value="Unassembled WGS sequence"/>
</dbReference>
<reference evidence="6 7" key="2">
    <citation type="submission" date="2023-10" db="EMBL/GenBank/DDBJ databases">
        <authorList>
            <person name="Han X.F."/>
        </authorList>
    </citation>
    <scope>NUCLEOTIDE SEQUENCE [LARGE SCALE GENOMIC DNA]</scope>
    <source>
        <strain evidence="6 7">KCTC 39840</strain>
    </source>
</reference>
<evidence type="ECO:0000313" key="7">
    <source>
        <dbReference type="Proteomes" id="UP001284601"/>
    </source>
</evidence>
<dbReference type="SMART" id="SM00862">
    <property type="entry name" value="Trans_reg_C"/>
    <property type="match status" value="1"/>
</dbReference>
<dbReference type="PANTHER" id="PTHR48111">
    <property type="entry name" value="REGULATOR OF RPOS"/>
    <property type="match status" value="1"/>
</dbReference>
<dbReference type="InterPro" id="IPR036388">
    <property type="entry name" value="WH-like_DNA-bd_sf"/>
</dbReference>
<dbReference type="Pfam" id="PF00072">
    <property type="entry name" value="Response_reg"/>
    <property type="match status" value="1"/>
</dbReference>